<keyword evidence="2" id="KW-0804">Transcription</keyword>
<dbReference type="InterPro" id="IPR009057">
    <property type="entry name" value="Homeodomain-like_sf"/>
</dbReference>
<dbReference type="SMART" id="SM00342">
    <property type="entry name" value="HTH_ARAC"/>
    <property type="match status" value="1"/>
</dbReference>
<evidence type="ECO:0000313" key="5">
    <source>
        <dbReference type="Proteomes" id="UP000011200"/>
    </source>
</evidence>
<name>A0A2U9PK18_MYCSE</name>
<proteinExistence type="predicted"/>
<sequence length="335" mass="36091">MSRVIDTEMVTRSVVILGYSGVQALDLVGPFDVFTGAAMWLAGQGREEQAYTVTLASADGAPVTTLTGLEFVAAPPPDPCGDIDTVVIPGGIGADEARRNREVVNWMKTAADHARRVVTVCTGAFLAAEAGLLDGCPATTHWASARRLADEFPSVTVDPEPIFMRSSERVWTAAGVTAGIDLALSLVEDDHGTDVAQNVARWLVLYLRRPGGQTQFAAPVWMPRAKRAPIRAVQEAIEADPGGAHSISDLAQRAAMSPRHFTRVFTEEVGESPGVYVERIRIDAARRQLEESDDTVTAIAARCGFGTAETMRRNFIRRLGVSPDQYRKTSALTGR</sequence>
<dbReference type="Gene3D" id="3.40.50.880">
    <property type="match status" value="1"/>
</dbReference>
<evidence type="ECO:0000256" key="1">
    <source>
        <dbReference type="ARBA" id="ARBA00023015"/>
    </source>
</evidence>
<dbReference type="SUPFAM" id="SSF52317">
    <property type="entry name" value="Class I glutamine amidotransferase-like"/>
    <property type="match status" value="1"/>
</dbReference>
<reference evidence="5" key="2">
    <citation type="submission" date="2018-03" db="EMBL/GenBank/DDBJ databases">
        <authorList>
            <person name="Derbyshire K."/>
            <person name="Gray T.A."/>
            <person name="Champion M."/>
        </authorList>
    </citation>
    <scope>NUCLEOTIDE SEQUENCE [LARGE SCALE GENOMIC DNA]</scope>
    <source>
        <strain evidence="5">MKD8</strain>
    </source>
</reference>
<dbReference type="InterPro" id="IPR052158">
    <property type="entry name" value="INH-QAR"/>
</dbReference>
<dbReference type="Pfam" id="PF01965">
    <property type="entry name" value="DJ-1_PfpI"/>
    <property type="match status" value="1"/>
</dbReference>
<dbReference type="GO" id="GO:0043565">
    <property type="term" value="F:sequence-specific DNA binding"/>
    <property type="evidence" value="ECO:0007669"/>
    <property type="project" value="InterPro"/>
</dbReference>
<gene>
    <name evidence="4" type="ORF">D806_011050</name>
</gene>
<organism evidence="4 5">
    <name type="scientific">Mycolicibacterium smegmatis (strain MKD8)</name>
    <name type="common">Mycobacterium smegmatis</name>
    <dbReference type="NCBI Taxonomy" id="1214915"/>
    <lineage>
        <taxon>Bacteria</taxon>
        <taxon>Bacillati</taxon>
        <taxon>Actinomycetota</taxon>
        <taxon>Actinomycetes</taxon>
        <taxon>Mycobacteriales</taxon>
        <taxon>Mycobacteriaceae</taxon>
        <taxon>Mycolicibacterium</taxon>
    </lineage>
</organism>
<dbReference type="Pfam" id="PF12833">
    <property type="entry name" value="HTH_18"/>
    <property type="match status" value="1"/>
</dbReference>
<dbReference type="SUPFAM" id="SSF46689">
    <property type="entry name" value="Homeodomain-like"/>
    <property type="match status" value="2"/>
</dbReference>
<dbReference type="CDD" id="cd03137">
    <property type="entry name" value="GATase1_AraC_1"/>
    <property type="match status" value="1"/>
</dbReference>
<keyword evidence="1" id="KW-0805">Transcription regulation</keyword>
<reference evidence="4 5" key="1">
    <citation type="journal article" date="2013" name="Genome Announc.">
        <title>Draft genome sequence of MKD8, a conjugal recipient Mycobacterium smegmatis strain.</title>
        <authorList>
            <person name="Gray T.A."/>
            <person name="Palumbo M.J."/>
            <person name="Derbyshire K.M."/>
        </authorList>
    </citation>
    <scope>NUCLEOTIDE SEQUENCE [LARGE SCALE GENOMIC DNA]</scope>
    <source>
        <strain evidence="4 5">MKD8</strain>
    </source>
</reference>
<feature type="domain" description="HTH araC/xylS-type" evidence="3">
    <location>
        <begin position="231"/>
        <end position="329"/>
    </location>
</feature>
<dbReference type="GO" id="GO:0003700">
    <property type="term" value="F:DNA-binding transcription factor activity"/>
    <property type="evidence" value="ECO:0007669"/>
    <property type="project" value="InterPro"/>
</dbReference>
<protein>
    <submittedName>
        <fullName evidence="4">Transcriptional regulator, AraC family protein</fullName>
    </submittedName>
</protein>
<dbReference type="RefSeq" id="WP_080627980.1">
    <property type="nucleotide sequence ID" value="NZ_CP027541.1"/>
</dbReference>
<dbReference type="InterPro" id="IPR018060">
    <property type="entry name" value="HTH_AraC"/>
</dbReference>
<evidence type="ECO:0000259" key="3">
    <source>
        <dbReference type="PROSITE" id="PS01124"/>
    </source>
</evidence>
<dbReference type="Gene3D" id="1.10.10.60">
    <property type="entry name" value="Homeodomain-like"/>
    <property type="match status" value="2"/>
</dbReference>
<evidence type="ECO:0000313" key="4">
    <source>
        <dbReference type="EMBL" id="AWT52094.1"/>
    </source>
</evidence>
<dbReference type="PROSITE" id="PS01124">
    <property type="entry name" value="HTH_ARAC_FAMILY_2"/>
    <property type="match status" value="1"/>
</dbReference>
<dbReference type="EMBL" id="CP027541">
    <property type="protein sequence ID" value="AWT52094.1"/>
    <property type="molecule type" value="Genomic_DNA"/>
</dbReference>
<dbReference type="PANTHER" id="PTHR43130:SF3">
    <property type="entry name" value="HTH-TYPE TRANSCRIPTIONAL REGULATOR RV1931C"/>
    <property type="match status" value="1"/>
</dbReference>
<accession>A0A2U9PK18</accession>
<dbReference type="Proteomes" id="UP000011200">
    <property type="component" value="Chromosome"/>
</dbReference>
<dbReference type="InterPro" id="IPR029062">
    <property type="entry name" value="Class_I_gatase-like"/>
</dbReference>
<dbReference type="PANTHER" id="PTHR43130">
    <property type="entry name" value="ARAC-FAMILY TRANSCRIPTIONAL REGULATOR"/>
    <property type="match status" value="1"/>
</dbReference>
<evidence type="ECO:0000256" key="2">
    <source>
        <dbReference type="ARBA" id="ARBA00023163"/>
    </source>
</evidence>
<dbReference type="AlphaFoldDB" id="A0A2U9PK18"/>
<dbReference type="InterPro" id="IPR002818">
    <property type="entry name" value="DJ-1/PfpI"/>
</dbReference>